<accession>A0A6J5R5Y4</accession>
<proteinExistence type="predicted"/>
<reference evidence="1" key="1">
    <citation type="submission" date="2020-05" db="EMBL/GenBank/DDBJ databases">
        <authorList>
            <person name="Chiriac C."/>
            <person name="Salcher M."/>
            <person name="Ghai R."/>
            <person name="Kavagutti S V."/>
        </authorList>
    </citation>
    <scope>NUCLEOTIDE SEQUENCE</scope>
</reference>
<organism evidence="1">
    <name type="scientific">uncultured Caudovirales phage</name>
    <dbReference type="NCBI Taxonomy" id="2100421"/>
    <lineage>
        <taxon>Viruses</taxon>
        <taxon>Duplodnaviria</taxon>
        <taxon>Heunggongvirae</taxon>
        <taxon>Uroviricota</taxon>
        <taxon>Caudoviricetes</taxon>
        <taxon>Peduoviridae</taxon>
        <taxon>Maltschvirus</taxon>
        <taxon>Maltschvirus maltsch</taxon>
    </lineage>
</organism>
<dbReference type="EMBL" id="LR797120">
    <property type="protein sequence ID" value="CAB4188135.1"/>
    <property type="molecule type" value="Genomic_DNA"/>
</dbReference>
<evidence type="ECO:0000313" key="1">
    <source>
        <dbReference type="EMBL" id="CAB4188135.1"/>
    </source>
</evidence>
<sequence length="62" mass="7023">MNEFKRFVDWAGGAKEAATILKCSSVLVYKILKGERTITHRTARKIIEAGGKRFSLTRLILE</sequence>
<gene>
    <name evidence="1" type="ORF">UFOVP1165_28</name>
</gene>
<name>A0A6J5R5Y4_9CAUD</name>
<protein>
    <submittedName>
        <fullName evidence="1">Uncharacterized protein</fullName>
    </submittedName>
</protein>